<dbReference type="PANTHER" id="PTHR31598">
    <property type="entry name" value="IQ DOMAIN-CONTAINING PROTEIN D"/>
    <property type="match status" value="1"/>
</dbReference>
<dbReference type="PROSITE" id="PS50096">
    <property type="entry name" value="IQ"/>
    <property type="match status" value="1"/>
</dbReference>
<evidence type="ECO:0000256" key="5">
    <source>
        <dbReference type="ARBA" id="ARBA00022490"/>
    </source>
</evidence>
<evidence type="ECO:0000313" key="11">
    <source>
        <dbReference type="Proteomes" id="UP001497644"/>
    </source>
</evidence>
<dbReference type="AlphaFoldDB" id="A0AAV2NVR0"/>
<evidence type="ECO:0000313" key="10">
    <source>
        <dbReference type="EMBL" id="CAL1683440.1"/>
    </source>
</evidence>
<comment type="function">
    <text evidence="1">Component of the nexin-dynein regulatory complex (N-DRC), a key regulator of ciliary/flagellar motility which maintains the alignment and integrity of the distal axoneme and regulates microtubule sliding in motile axonemes.</text>
</comment>
<evidence type="ECO:0000256" key="3">
    <source>
        <dbReference type="ARBA" id="ARBA00009071"/>
    </source>
</evidence>
<evidence type="ECO:0000256" key="9">
    <source>
        <dbReference type="ARBA" id="ARBA00023273"/>
    </source>
</evidence>
<keyword evidence="11" id="KW-1185">Reference proteome</keyword>
<accession>A0AAV2NVR0</accession>
<evidence type="ECO:0000256" key="6">
    <source>
        <dbReference type="ARBA" id="ARBA00022846"/>
    </source>
</evidence>
<evidence type="ECO:0000256" key="2">
    <source>
        <dbReference type="ARBA" id="ARBA00004611"/>
    </source>
</evidence>
<sequence length="287" mass="33926">MSEEDIAISIIRMEKLLAGISSKLEESIEKRGIETSPLLQEIIDLNELFKKFVKSRMKRTSEVERMHIINLHESQTKIAQTLSELEVLQKISDEQNSNFEIFLRDIVVCVNDEEEIMRSIRKTSELEIPKEMEESMQKMLIVGEEEEARKKSLQSEIDSAKCKLYGVMEFNAVAERKLFDVCAKVERKYVDLLAKYDRDIGGFHALTEKLSKDKEIIKAETKDMEDQLSVQRVLYTRFKKEREIALMIAFTEKLNFFRRTRAAKIIQKTWRAYYERISLKKRRKRRK</sequence>
<keyword evidence="9" id="KW-0966">Cell projection</keyword>
<keyword evidence="5" id="KW-0963">Cytoplasm</keyword>
<dbReference type="EMBL" id="OZ034827">
    <property type="protein sequence ID" value="CAL1683440.1"/>
    <property type="molecule type" value="Genomic_DNA"/>
</dbReference>
<dbReference type="InterPro" id="IPR042815">
    <property type="entry name" value="DRC10"/>
</dbReference>
<evidence type="ECO:0000256" key="1">
    <source>
        <dbReference type="ARBA" id="ARBA00003029"/>
    </source>
</evidence>
<evidence type="ECO:0000256" key="7">
    <source>
        <dbReference type="ARBA" id="ARBA00023069"/>
    </source>
</evidence>
<keyword evidence="8" id="KW-0206">Cytoskeleton</keyword>
<proteinExistence type="inferred from homology"/>
<organism evidence="10 11">
    <name type="scientific">Lasius platythorax</name>
    <dbReference type="NCBI Taxonomy" id="488582"/>
    <lineage>
        <taxon>Eukaryota</taxon>
        <taxon>Metazoa</taxon>
        <taxon>Ecdysozoa</taxon>
        <taxon>Arthropoda</taxon>
        <taxon>Hexapoda</taxon>
        <taxon>Insecta</taxon>
        <taxon>Pterygota</taxon>
        <taxon>Neoptera</taxon>
        <taxon>Endopterygota</taxon>
        <taxon>Hymenoptera</taxon>
        <taxon>Apocrita</taxon>
        <taxon>Aculeata</taxon>
        <taxon>Formicoidea</taxon>
        <taxon>Formicidae</taxon>
        <taxon>Formicinae</taxon>
        <taxon>Lasius</taxon>
        <taxon>Lasius</taxon>
    </lineage>
</organism>
<comment type="similarity">
    <text evidence="3">Belongs to the DRC10 family.</text>
</comment>
<gene>
    <name evidence="10" type="ORF">LPLAT_LOCUS9158</name>
</gene>
<keyword evidence="7" id="KW-0969">Cilium</keyword>
<reference evidence="10" key="1">
    <citation type="submission" date="2024-04" db="EMBL/GenBank/DDBJ databases">
        <authorList>
            <consortium name="Molecular Ecology Group"/>
        </authorList>
    </citation>
    <scope>NUCLEOTIDE SEQUENCE</scope>
</reference>
<dbReference type="Proteomes" id="UP001497644">
    <property type="component" value="Chromosome 4"/>
</dbReference>
<evidence type="ECO:0000256" key="8">
    <source>
        <dbReference type="ARBA" id="ARBA00023212"/>
    </source>
</evidence>
<dbReference type="PANTHER" id="PTHR31598:SF1">
    <property type="entry name" value="DYNEIN REGULATORY COMPLEX PROTEIN 10"/>
    <property type="match status" value="1"/>
</dbReference>
<evidence type="ECO:0000256" key="4">
    <source>
        <dbReference type="ARBA" id="ARBA00021752"/>
    </source>
</evidence>
<protein>
    <recommendedName>
        <fullName evidence="4">Dynein regulatory complex protein 10</fullName>
    </recommendedName>
</protein>
<comment type="subcellular location">
    <subcellularLocation>
        <location evidence="2">Cytoplasm</location>
        <location evidence="2">Cytoskeleton</location>
        <location evidence="2">Flagellum axoneme</location>
    </subcellularLocation>
</comment>
<name>A0AAV2NVR0_9HYME</name>
<keyword evidence="6" id="KW-0282">Flagellum</keyword>